<proteinExistence type="inferred from homology"/>
<feature type="domain" description="Flavodoxin-like" evidence="2">
    <location>
        <begin position="249"/>
        <end position="387"/>
    </location>
</feature>
<dbReference type="GO" id="GO:0009055">
    <property type="term" value="F:electron transfer activity"/>
    <property type="evidence" value="ECO:0007669"/>
    <property type="project" value="InterPro"/>
</dbReference>
<dbReference type="PIRSF" id="PIRSF005243">
    <property type="entry name" value="ROO"/>
    <property type="match status" value="1"/>
</dbReference>
<dbReference type="GO" id="GO:0046872">
    <property type="term" value="F:metal ion binding"/>
    <property type="evidence" value="ECO:0007669"/>
    <property type="project" value="InterPro"/>
</dbReference>
<evidence type="ECO:0000256" key="1">
    <source>
        <dbReference type="ARBA" id="ARBA00007121"/>
    </source>
</evidence>
<dbReference type="PANTHER" id="PTHR43717:SF1">
    <property type="entry name" value="ANAEROBIC NITRIC OXIDE REDUCTASE FLAVORUBREDOXIN"/>
    <property type="match status" value="1"/>
</dbReference>
<dbReference type="CDD" id="cd07709">
    <property type="entry name" value="flavodiiron_proteins_MBL-fold"/>
    <property type="match status" value="1"/>
</dbReference>
<dbReference type="InterPro" id="IPR036866">
    <property type="entry name" value="RibonucZ/Hydroxyglut_hydro"/>
</dbReference>
<dbReference type="InterPro" id="IPR001279">
    <property type="entry name" value="Metallo-B-lactamas"/>
</dbReference>
<dbReference type="SUPFAM" id="SSF52218">
    <property type="entry name" value="Flavoproteins"/>
    <property type="match status" value="1"/>
</dbReference>
<dbReference type="GO" id="GO:0016651">
    <property type="term" value="F:oxidoreductase activity, acting on NAD(P)H"/>
    <property type="evidence" value="ECO:0007669"/>
    <property type="project" value="UniProtKB-ARBA"/>
</dbReference>
<accession>A0A6M0R6Y9</accession>
<dbReference type="Pfam" id="PF19583">
    <property type="entry name" value="ODP"/>
    <property type="match status" value="1"/>
</dbReference>
<dbReference type="InterPro" id="IPR029039">
    <property type="entry name" value="Flavoprotein-like_sf"/>
</dbReference>
<dbReference type="SUPFAM" id="SSF56281">
    <property type="entry name" value="Metallo-hydrolase/oxidoreductase"/>
    <property type="match status" value="1"/>
</dbReference>
<dbReference type="PANTHER" id="PTHR43717">
    <property type="entry name" value="ANAEROBIC NITRIC OXIDE REDUCTASE FLAVORUBREDOXIN"/>
    <property type="match status" value="1"/>
</dbReference>
<dbReference type="GO" id="GO:0010181">
    <property type="term" value="F:FMN binding"/>
    <property type="evidence" value="ECO:0007669"/>
    <property type="project" value="InterPro"/>
</dbReference>
<reference evidence="3 4" key="1">
    <citation type="submission" date="2019-04" db="EMBL/GenBank/DDBJ databases">
        <title>Genome sequencing of Clostridium botulinum Groups I-IV and Clostridium butyricum.</title>
        <authorList>
            <person name="Brunt J."/>
            <person name="Van Vliet A.H.M."/>
            <person name="Stringer S.C."/>
            <person name="Carter A.T."/>
            <person name="Peck M.W."/>
        </authorList>
    </citation>
    <scope>NUCLEOTIDE SEQUENCE [LARGE SCALE GENOMIC DNA]</scope>
    <source>
        <strain evidence="3 4">IFR 18/094</strain>
    </source>
</reference>
<dbReference type="AlphaFoldDB" id="A0A6M0R6Y9"/>
<dbReference type="InterPro" id="IPR045761">
    <property type="entry name" value="ODP_dom"/>
</dbReference>
<organism evidence="3 4">
    <name type="scientific">Clostridium niameyense</name>
    <dbReference type="NCBI Taxonomy" id="1622073"/>
    <lineage>
        <taxon>Bacteria</taxon>
        <taxon>Bacillati</taxon>
        <taxon>Bacillota</taxon>
        <taxon>Clostridia</taxon>
        <taxon>Eubacteriales</taxon>
        <taxon>Clostridiaceae</taxon>
        <taxon>Clostridium</taxon>
    </lineage>
</organism>
<dbReference type="SMART" id="SM00849">
    <property type="entry name" value="Lactamase_B"/>
    <property type="match status" value="1"/>
</dbReference>
<dbReference type="PROSITE" id="PS00201">
    <property type="entry name" value="FLAVODOXIN"/>
    <property type="match status" value="1"/>
</dbReference>
<keyword evidence="4" id="KW-1185">Reference proteome</keyword>
<dbReference type="Gene3D" id="3.40.50.360">
    <property type="match status" value="1"/>
</dbReference>
<evidence type="ECO:0000313" key="3">
    <source>
        <dbReference type="EMBL" id="NEZ45933.1"/>
    </source>
</evidence>
<comment type="caution">
    <text evidence="3">The sequence shown here is derived from an EMBL/GenBank/DDBJ whole genome shotgun (WGS) entry which is preliminary data.</text>
</comment>
<comment type="similarity">
    <text evidence="1">In the N-terminal section; belongs to the zinc metallo-hydrolase group 3 family.</text>
</comment>
<dbReference type="RefSeq" id="WP_163248290.1">
    <property type="nucleotide sequence ID" value="NZ_SXDP01000001.1"/>
</dbReference>
<evidence type="ECO:0000259" key="2">
    <source>
        <dbReference type="PROSITE" id="PS50902"/>
    </source>
</evidence>
<dbReference type="Proteomes" id="UP000473885">
    <property type="component" value="Unassembled WGS sequence"/>
</dbReference>
<dbReference type="InterPro" id="IPR008254">
    <property type="entry name" value="Flavodoxin/NO_synth"/>
</dbReference>
<dbReference type="EMBL" id="SXDP01000001">
    <property type="protein sequence ID" value="NEZ45933.1"/>
    <property type="molecule type" value="Genomic_DNA"/>
</dbReference>
<sequence length="390" mass="44404">MGSVKLKNNVYWVGVKDSELEVFDIIMRTKKGTTYNAYLIDDEKIALIDCVKDGFFEEYISNIQEIIGDRKVDYIIVQHTELDHSGSLKKLLEIYPEATVIGSKAAIIYSREIVNKDFKNKTVPTSLSLGKTQLKFISAPNLHWPDTMFTYVETEKILFTCDFLGCHYCPKECITDSCADDYLEEMKYYFDVIMGPFKKFVIMGLDKIKDLDIDMIGTSHGPIHVNDIDKYLNLYRKWSSVESAKQKNVQIFYVSAYGNTEKMAKYLEAKINQQGIKAESHEITSMNIDNILDLVENCSGLIMGSPTINQDAVKPVWDVMSQVCVITNRGKAGAAFGSYGWSGEGVPLMTERLKGLKFKVLEKGLRFKFVPNEENFKIADNFIDEFIKII</sequence>
<dbReference type="InterPro" id="IPR001226">
    <property type="entry name" value="Flavodoxin_CS"/>
</dbReference>
<evidence type="ECO:0000313" key="4">
    <source>
        <dbReference type="Proteomes" id="UP000473885"/>
    </source>
</evidence>
<dbReference type="InterPro" id="IPR016440">
    <property type="entry name" value="Rubredoxin-O_OxRdtase"/>
</dbReference>
<dbReference type="Pfam" id="PF00258">
    <property type="entry name" value="Flavodoxin_1"/>
    <property type="match status" value="1"/>
</dbReference>
<gene>
    <name evidence="3" type="ORF">FDF74_01755</name>
</gene>
<dbReference type="Gene3D" id="3.60.15.10">
    <property type="entry name" value="Ribonuclease Z/Hydroxyacylglutathione hydrolase-like"/>
    <property type="match status" value="1"/>
</dbReference>
<name>A0A6M0R6Y9_9CLOT</name>
<protein>
    <submittedName>
        <fullName evidence="3">FprA family A-type flavoprotein</fullName>
    </submittedName>
</protein>
<dbReference type="PROSITE" id="PS50902">
    <property type="entry name" value="FLAVODOXIN_LIKE"/>
    <property type="match status" value="1"/>
</dbReference>